<organism evidence="2">
    <name type="scientific">uncultured Phycisphaerae bacterium</name>
    <dbReference type="NCBI Taxonomy" id="904963"/>
    <lineage>
        <taxon>Bacteria</taxon>
        <taxon>Pseudomonadati</taxon>
        <taxon>Planctomycetota</taxon>
        <taxon>Phycisphaerae</taxon>
        <taxon>environmental samples</taxon>
    </lineage>
</organism>
<feature type="region of interest" description="Disordered" evidence="1">
    <location>
        <begin position="75"/>
        <end position="192"/>
    </location>
</feature>
<protein>
    <submittedName>
        <fullName evidence="2">Uncharacterized protein</fullName>
    </submittedName>
</protein>
<feature type="compositionally biased region" description="Basic and acidic residues" evidence="1">
    <location>
        <begin position="123"/>
        <end position="132"/>
    </location>
</feature>
<accession>A0A6J4N9A8</accession>
<dbReference type="AlphaFoldDB" id="A0A6J4N9A8"/>
<proteinExistence type="predicted"/>
<feature type="non-terminal residue" evidence="2">
    <location>
        <position position="192"/>
    </location>
</feature>
<feature type="compositionally biased region" description="Low complexity" evidence="1">
    <location>
        <begin position="136"/>
        <end position="150"/>
    </location>
</feature>
<feature type="non-terminal residue" evidence="2">
    <location>
        <position position="1"/>
    </location>
</feature>
<feature type="compositionally biased region" description="Basic residues" evidence="1">
    <location>
        <begin position="90"/>
        <end position="100"/>
    </location>
</feature>
<reference evidence="2" key="1">
    <citation type="submission" date="2020-02" db="EMBL/GenBank/DDBJ databases">
        <authorList>
            <person name="Meier V. D."/>
        </authorList>
    </citation>
    <scope>NUCLEOTIDE SEQUENCE</scope>
    <source>
        <strain evidence="2">AVDCRST_MAG64</strain>
    </source>
</reference>
<gene>
    <name evidence="2" type="ORF">AVDCRST_MAG64-671</name>
</gene>
<dbReference type="EMBL" id="CADCUQ010000172">
    <property type="protein sequence ID" value="CAA9381526.1"/>
    <property type="molecule type" value="Genomic_DNA"/>
</dbReference>
<sequence>ATPRPPPVHALLGRVAAAVRGDDGAMAARLLGWRPLALPARCAAAGGCRSVAGFPLSKAVGVPVLAGQRRGAAATRESAQARVHGETRWPRRGGAPHRRPLVSGSGICRRVSVPEARPSRARPRGDDRRPRGGDPGLVAAAAVRRCAGRLVPPPPQTPQGRASWPVRKLRLRPPRQPRAVPGVRRRAGGDRV</sequence>
<evidence type="ECO:0000313" key="2">
    <source>
        <dbReference type="EMBL" id="CAA9381526.1"/>
    </source>
</evidence>
<evidence type="ECO:0000256" key="1">
    <source>
        <dbReference type="SAM" id="MobiDB-lite"/>
    </source>
</evidence>
<name>A0A6J4N9A8_9BACT</name>